<dbReference type="AlphaFoldDB" id="A0A841H4B9"/>
<evidence type="ECO:0000313" key="1">
    <source>
        <dbReference type="EMBL" id="MBB6072971.1"/>
    </source>
</evidence>
<dbReference type="Proteomes" id="UP000582837">
    <property type="component" value="Unassembled WGS sequence"/>
</dbReference>
<comment type="caution">
    <text evidence="1">The sequence shown here is derived from an EMBL/GenBank/DDBJ whole genome shotgun (WGS) entry which is preliminary data.</text>
</comment>
<gene>
    <name evidence="1" type="ORF">HNQ61_004637</name>
</gene>
<proteinExistence type="predicted"/>
<name>A0A841H4B9_9BACT</name>
<accession>A0A841H4B9</accession>
<organism evidence="1 2">
    <name type="scientific">Longimicrobium terrae</name>
    <dbReference type="NCBI Taxonomy" id="1639882"/>
    <lineage>
        <taxon>Bacteria</taxon>
        <taxon>Pseudomonadati</taxon>
        <taxon>Gemmatimonadota</taxon>
        <taxon>Longimicrobiia</taxon>
        <taxon>Longimicrobiales</taxon>
        <taxon>Longimicrobiaceae</taxon>
        <taxon>Longimicrobium</taxon>
    </lineage>
</organism>
<protein>
    <submittedName>
        <fullName evidence="1">Uncharacterized protein</fullName>
    </submittedName>
</protein>
<keyword evidence="2" id="KW-1185">Reference proteome</keyword>
<dbReference type="EMBL" id="JACHIA010000020">
    <property type="protein sequence ID" value="MBB6072971.1"/>
    <property type="molecule type" value="Genomic_DNA"/>
</dbReference>
<evidence type="ECO:0000313" key="2">
    <source>
        <dbReference type="Proteomes" id="UP000582837"/>
    </source>
</evidence>
<sequence>MYRIQARPWAEVEALFLAIRPGPHHFAEMAALVRLIAARYEGRLFASASMHALLIANVAEWDPDHDVLRIDLEGERIRFAHHSMPGRPPTWVRHAEGDARAAFDLLERFVSAHWLIHLPFRLTPDFESPLAGDGPPECRARASLEKTGFTQSQQSQRRSSLLTPLTLCDSIPFIR</sequence>
<reference evidence="1 2" key="1">
    <citation type="submission" date="2020-08" db="EMBL/GenBank/DDBJ databases">
        <title>Genomic Encyclopedia of Type Strains, Phase IV (KMG-IV): sequencing the most valuable type-strain genomes for metagenomic binning, comparative biology and taxonomic classification.</title>
        <authorList>
            <person name="Goeker M."/>
        </authorList>
    </citation>
    <scope>NUCLEOTIDE SEQUENCE [LARGE SCALE GENOMIC DNA]</scope>
    <source>
        <strain evidence="1 2">DSM 29007</strain>
    </source>
</reference>
<dbReference type="RefSeq" id="WP_170040000.1">
    <property type="nucleotide sequence ID" value="NZ_JABDTL010000002.1"/>
</dbReference>